<dbReference type="Proteomes" id="UP000305067">
    <property type="component" value="Unassembled WGS sequence"/>
</dbReference>
<sequence>MSVHDRVGEYMYNQYQAVAAALMERWLGRGRRQVRRTARELAIEAPLLIRSTDLVGNMPTTIEFDGGKMTDGSKYPDLHTAEEMECVQTNVGAPVRARDTSGFWLILESHKGFQKFESLAVWPRIRRNLRRDPSTLFSGVSPRSRERDDSNEGPTFNAHSVAPYEHAEATSMRREAQGEVYIRENFEFRAGVQSVHTVGDVTSSSLKPRREGTVEQVEQMELEQLEQRTWQCKSGYPWTEETRKRPLPSGRSLGIQSTPATTKFTSKYNHGVQKFAALNAELRAQHEDHLPSLHSIALNFHSIVPVNVAREWNCHLDCMNTRRMADQQ</sequence>
<accession>A0A5C3QLW1</accession>
<keyword evidence="3" id="KW-1185">Reference proteome</keyword>
<name>A0A5C3QLW1_9AGAR</name>
<organism evidence="2 3">
    <name type="scientific">Pterulicium gracile</name>
    <dbReference type="NCBI Taxonomy" id="1884261"/>
    <lineage>
        <taxon>Eukaryota</taxon>
        <taxon>Fungi</taxon>
        <taxon>Dikarya</taxon>
        <taxon>Basidiomycota</taxon>
        <taxon>Agaricomycotina</taxon>
        <taxon>Agaricomycetes</taxon>
        <taxon>Agaricomycetidae</taxon>
        <taxon>Agaricales</taxon>
        <taxon>Pleurotineae</taxon>
        <taxon>Pterulaceae</taxon>
        <taxon>Pterulicium</taxon>
    </lineage>
</organism>
<feature type="region of interest" description="Disordered" evidence="1">
    <location>
        <begin position="133"/>
        <end position="172"/>
    </location>
</feature>
<proteinExistence type="predicted"/>
<gene>
    <name evidence="2" type="ORF">BDV98DRAFT_581749</name>
</gene>
<dbReference type="EMBL" id="ML178821">
    <property type="protein sequence ID" value="TFL02913.1"/>
    <property type="molecule type" value="Genomic_DNA"/>
</dbReference>
<dbReference type="AlphaFoldDB" id="A0A5C3QLW1"/>
<evidence type="ECO:0000313" key="2">
    <source>
        <dbReference type="EMBL" id="TFL02913.1"/>
    </source>
</evidence>
<evidence type="ECO:0000313" key="3">
    <source>
        <dbReference type="Proteomes" id="UP000305067"/>
    </source>
</evidence>
<protein>
    <submittedName>
        <fullName evidence="2">Uncharacterized protein</fullName>
    </submittedName>
</protein>
<reference evidence="2 3" key="1">
    <citation type="journal article" date="2019" name="Nat. Ecol. Evol.">
        <title>Megaphylogeny resolves global patterns of mushroom evolution.</title>
        <authorList>
            <person name="Varga T."/>
            <person name="Krizsan K."/>
            <person name="Foldi C."/>
            <person name="Dima B."/>
            <person name="Sanchez-Garcia M."/>
            <person name="Sanchez-Ramirez S."/>
            <person name="Szollosi G.J."/>
            <person name="Szarkandi J.G."/>
            <person name="Papp V."/>
            <person name="Albert L."/>
            <person name="Andreopoulos W."/>
            <person name="Angelini C."/>
            <person name="Antonin V."/>
            <person name="Barry K.W."/>
            <person name="Bougher N.L."/>
            <person name="Buchanan P."/>
            <person name="Buyck B."/>
            <person name="Bense V."/>
            <person name="Catcheside P."/>
            <person name="Chovatia M."/>
            <person name="Cooper J."/>
            <person name="Damon W."/>
            <person name="Desjardin D."/>
            <person name="Finy P."/>
            <person name="Geml J."/>
            <person name="Haridas S."/>
            <person name="Hughes K."/>
            <person name="Justo A."/>
            <person name="Karasinski D."/>
            <person name="Kautmanova I."/>
            <person name="Kiss B."/>
            <person name="Kocsube S."/>
            <person name="Kotiranta H."/>
            <person name="LaButti K.M."/>
            <person name="Lechner B.E."/>
            <person name="Liimatainen K."/>
            <person name="Lipzen A."/>
            <person name="Lukacs Z."/>
            <person name="Mihaltcheva S."/>
            <person name="Morgado L.N."/>
            <person name="Niskanen T."/>
            <person name="Noordeloos M.E."/>
            <person name="Ohm R.A."/>
            <person name="Ortiz-Santana B."/>
            <person name="Ovrebo C."/>
            <person name="Racz N."/>
            <person name="Riley R."/>
            <person name="Savchenko A."/>
            <person name="Shiryaev A."/>
            <person name="Soop K."/>
            <person name="Spirin V."/>
            <person name="Szebenyi C."/>
            <person name="Tomsovsky M."/>
            <person name="Tulloss R.E."/>
            <person name="Uehling J."/>
            <person name="Grigoriev I.V."/>
            <person name="Vagvolgyi C."/>
            <person name="Papp T."/>
            <person name="Martin F.M."/>
            <person name="Miettinen O."/>
            <person name="Hibbett D.S."/>
            <person name="Nagy L.G."/>
        </authorList>
    </citation>
    <scope>NUCLEOTIDE SEQUENCE [LARGE SCALE GENOMIC DNA]</scope>
    <source>
        <strain evidence="2 3">CBS 309.79</strain>
    </source>
</reference>
<evidence type="ECO:0000256" key="1">
    <source>
        <dbReference type="SAM" id="MobiDB-lite"/>
    </source>
</evidence>